<accession>A0A3Q8A893</accession>
<dbReference type="GO" id="GO:0045454">
    <property type="term" value="P:cell redox homeostasis"/>
    <property type="evidence" value="ECO:0007669"/>
    <property type="project" value="TreeGrafter"/>
</dbReference>
<dbReference type="Gene3D" id="3.40.30.10">
    <property type="entry name" value="Glutaredoxin"/>
    <property type="match status" value="1"/>
</dbReference>
<dbReference type="GO" id="GO:0005829">
    <property type="term" value="C:cytosol"/>
    <property type="evidence" value="ECO:0007669"/>
    <property type="project" value="TreeGrafter"/>
</dbReference>
<dbReference type="GeneID" id="122267411"/>
<comment type="similarity">
    <text evidence="5">Belongs to the peroxiredoxin family. Prx6 subfamily.</text>
</comment>
<evidence type="ECO:0000256" key="4">
    <source>
        <dbReference type="ARBA" id="ARBA00023284"/>
    </source>
</evidence>
<dbReference type="InterPro" id="IPR045020">
    <property type="entry name" value="PRX_1cys"/>
</dbReference>
<evidence type="ECO:0000313" key="12">
    <source>
        <dbReference type="EMBL" id="ANH11475.1"/>
    </source>
</evidence>
<dbReference type="FunFam" id="3.40.30.10:FF:000011">
    <property type="entry name" value="Peroxiredoxin PRX1"/>
    <property type="match status" value="1"/>
</dbReference>
<dbReference type="PROSITE" id="PS51352">
    <property type="entry name" value="THIOREDOXIN_2"/>
    <property type="match status" value="1"/>
</dbReference>
<evidence type="ECO:0000256" key="6">
    <source>
        <dbReference type="ARBA" id="ARBA00026176"/>
    </source>
</evidence>
<dbReference type="PANTHER" id="PTHR43503">
    <property type="entry name" value="MCG48959-RELATED"/>
    <property type="match status" value="1"/>
</dbReference>
<dbReference type="Pfam" id="PF10417">
    <property type="entry name" value="1-cysPrx_C"/>
    <property type="match status" value="1"/>
</dbReference>
<evidence type="ECO:0000256" key="8">
    <source>
        <dbReference type="ARBA" id="ARBA00051132"/>
    </source>
</evidence>
<evidence type="ECO:0000256" key="2">
    <source>
        <dbReference type="ARBA" id="ARBA00022862"/>
    </source>
</evidence>
<evidence type="ECO:0000256" key="1">
    <source>
        <dbReference type="ARBA" id="ARBA00022559"/>
    </source>
</evidence>
<keyword evidence="2 9" id="KW-0049">Antioxidant</keyword>
<dbReference type="KEGG" id="pja:122267411"/>
<keyword evidence="4 9" id="KW-0676">Redox-active center</keyword>
<feature type="domain" description="Thioredoxin" evidence="11">
    <location>
        <begin position="2"/>
        <end position="164"/>
    </location>
</feature>
<reference evidence="12" key="1">
    <citation type="submission" date="2015-05" db="EMBL/GenBank/DDBJ databases">
        <authorList>
            <person name="Kang C.-J."/>
            <person name="Chen X.-W."/>
        </authorList>
    </citation>
    <scope>NUCLEOTIDE SEQUENCE</scope>
</reference>
<evidence type="ECO:0000256" key="10">
    <source>
        <dbReference type="PIRSR" id="PIRSR000239-1"/>
    </source>
</evidence>
<dbReference type="InterPro" id="IPR036249">
    <property type="entry name" value="Thioredoxin-like_sf"/>
</dbReference>
<dbReference type="FunFam" id="3.30.1020.10:FF:000001">
    <property type="entry name" value="1-Cys peroxiredoxin"/>
    <property type="match status" value="1"/>
</dbReference>
<evidence type="ECO:0000256" key="9">
    <source>
        <dbReference type="PIRNR" id="PIRNR000239"/>
    </source>
</evidence>
<dbReference type="AlphaFoldDB" id="A0A3Q8A893"/>
<dbReference type="CDD" id="cd03016">
    <property type="entry name" value="PRX_1cys"/>
    <property type="match status" value="1"/>
</dbReference>
<dbReference type="InterPro" id="IPR013766">
    <property type="entry name" value="Thioredoxin_domain"/>
</dbReference>
<evidence type="ECO:0000256" key="7">
    <source>
        <dbReference type="ARBA" id="ARBA00037420"/>
    </source>
</evidence>
<feature type="active site" description="Cysteine sulfenic acid (-SOH) intermediate; for peroxidase activity" evidence="10">
    <location>
        <position position="44"/>
    </location>
</feature>
<dbReference type="InterPro" id="IPR019479">
    <property type="entry name" value="Peroxiredoxin_C"/>
</dbReference>
<organism evidence="12">
    <name type="scientific">Penaeus japonicus</name>
    <name type="common">Kuruma prawn</name>
    <name type="synonym">Marsupenaeus japonicus</name>
    <dbReference type="NCBI Taxonomy" id="27405"/>
    <lineage>
        <taxon>Eukaryota</taxon>
        <taxon>Metazoa</taxon>
        <taxon>Ecdysozoa</taxon>
        <taxon>Arthropoda</taxon>
        <taxon>Crustacea</taxon>
        <taxon>Multicrustacea</taxon>
        <taxon>Malacostraca</taxon>
        <taxon>Eumalacostraca</taxon>
        <taxon>Eucarida</taxon>
        <taxon>Decapoda</taxon>
        <taxon>Dendrobranchiata</taxon>
        <taxon>Penaeoidea</taxon>
        <taxon>Penaeidae</taxon>
        <taxon>Penaeus</taxon>
    </lineage>
</organism>
<name>A0A3Q8A893_PENJP</name>
<proteinExistence type="evidence at transcript level"/>
<keyword evidence="3 9" id="KW-0560">Oxidoreductase</keyword>
<dbReference type="EMBL" id="KR905934">
    <property type="protein sequence ID" value="ANH11475.1"/>
    <property type="molecule type" value="mRNA"/>
</dbReference>
<dbReference type="InterPro" id="IPR024706">
    <property type="entry name" value="Peroxiredoxin_AhpC-typ"/>
</dbReference>
<protein>
    <recommendedName>
        <fullName evidence="6">1-Cys peroxiredoxin</fullName>
    </recommendedName>
</protein>
<sequence>MVNLGDVFPNFTAESTIGTLDLHSYLGDKWGILFSHPADYTPVCTTELGRVAKLAPEFTKRNFKMLAVSCDSVKDHLGWIKDIEAYNCLSGEFPFPIVADEKRELAVKLGMLDPEEKDAAGMPLTARAVFLIGPDKKLKLSILYPATTGRNFDEVLRVIDSLQLTAEKKVATPADWKAGENCMVIPSIPSAEARELFPEHKVHQVPSGKEYLRTTPCPK</sequence>
<dbReference type="GO" id="GO:0051920">
    <property type="term" value="F:peroxiredoxin activity"/>
    <property type="evidence" value="ECO:0007669"/>
    <property type="project" value="InterPro"/>
</dbReference>
<evidence type="ECO:0000256" key="3">
    <source>
        <dbReference type="ARBA" id="ARBA00023002"/>
    </source>
</evidence>
<comment type="function">
    <text evidence="7">Thiol-specific peroxidase that catalyzes the reduction of hydrogen peroxide and organic hydroperoxides to water and alcohols, respectively. Plays a role in cell protection against oxidative stress by detoxifying peroxides.</text>
</comment>
<evidence type="ECO:0000259" key="11">
    <source>
        <dbReference type="PROSITE" id="PS51352"/>
    </source>
</evidence>
<dbReference type="RefSeq" id="XP_042893392.1">
    <property type="nucleotide sequence ID" value="XM_043037458.1"/>
</dbReference>
<dbReference type="Pfam" id="PF00578">
    <property type="entry name" value="AhpC-TSA"/>
    <property type="match status" value="1"/>
</dbReference>
<dbReference type="SUPFAM" id="SSF52833">
    <property type="entry name" value="Thioredoxin-like"/>
    <property type="match status" value="1"/>
</dbReference>
<dbReference type="GO" id="GO:0005739">
    <property type="term" value="C:mitochondrion"/>
    <property type="evidence" value="ECO:0007669"/>
    <property type="project" value="TreeGrafter"/>
</dbReference>
<dbReference type="Gene3D" id="3.30.1020.10">
    <property type="entry name" value="Antioxidant, Horf6, Chain A, domain2"/>
    <property type="match status" value="1"/>
</dbReference>
<dbReference type="PANTHER" id="PTHR43503:SF4">
    <property type="entry name" value="PEROXIREDOXIN-6"/>
    <property type="match status" value="1"/>
</dbReference>
<dbReference type="InterPro" id="IPR000866">
    <property type="entry name" value="AhpC/TSA"/>
</dbReference>
<evidence type="ECO:0000256" key="5">
    <source>
        <dbReference type="ARBA" id="ARBA00025719"/>
    </source>
</evidence>
<dbReference type="PIRSF" id="PIRSF000239">
    <property type="entry name" value="AHPC"/>
    <property type="match status" value="1"/>
</dbReference>
<dbReference type="CTD" id="33493"/>
<keyword evidence="1 9" id="KW-0575">Peroxidase</keyword>
<dbReference type="OrthoDB" id="2996783at2759"/>
<comment type="catalytic activity">
    <reaction evidence="8">
        <text>a hydroperoxide + [protein]-dithiol = [protein]-disulfide + an alcohol + H2O</text>
        <dbReference type="Rhea" id="RHEA:10008"/>
        <dbReference type="Rhea" id="RHEA-COMP:10593"/>
        <dbReference type="Rhea" id="RHEA-COMP:10594"/>
        <dbReference type="ChEBI" id="CHEBI:15377"/>
        <dbReference type="ChEBI" id="CHEBI:29950"/>
        <dbReference type="ChEBI" id="CHEBI:30879"/>
        <dbReference type="ChEBI" id="CHEBI:35924"/>
        <dbReference type="ChEBI" id="CHEBI:50058"/>
    </reaction>
</comment>